<keyword evidence="4" id="KW-1185">Reference proteome</keyword>
<dbReference type="Proteomes" id="UP000278807">
    <property type="component" value="Unassembled WGS sequence"/>
</dbReference>
<feature type="compositionally biased region" description="Basic and acidic residues" evidence="1">
    <location>
        <begin position="1"/>
        <end position="11"/>
    </location>
</feature>
<accession>A0A158QJ43</accession>
<dbReference type="GO" id="GO:0006355">
    <property type="term" value="P:regulation of DNA-templated transcription"/>
    <property type="evidence" value="ECO:0007669"/>
    <property type="project" value="TreeGrafter"/>
</dbReference>
<dbReference type="GO" id="GO:0005667">
    <property type="term" value="C:transcription regulator complex"/>
    <property type="evidence" value="ECO:0007669"/>
    <property type="project" value="TreeGrafter"/>
</dbReference>
<dbReference type="AlphaFoldDB" id="A0A158QJ43"/>
<dbReference type="WBParaSite" id="HNAJ_0001086901-mRNA-1">
    <property type="protein sequence ID" value="HNAJ_0001086901-mRNA-1"/>
    <property type="gene ID" value="HNAJ_0001086901"/>
</dbReference>
<feature type="domain" description="Activating transcription factor 7-interacting protein Fn3" evidence="2">
    <location>
        <begin position="216"/>
        <end position="320"/>
    </location>
</feature>
<evidence type="ECO:0000313" key="5">
    <source>
        <dbReference type="WBParaSite" id="HNAJ_0001086901-mRNA-1"/>
    </source>
</evidence>
<reference evidence="5" key="1">
    <citation type="submission" date="2016-04" db="UniProtKB">
        <authorList>
            <consortium name="WormBaseParasite"/>
        </authorList>
    </citation>
    <scope>IDENTIFICATION</scope>
</reference>
<dbReference type="InterPro" id="IPR026085">
    <property type="entry name" value="ATF7-int"/>
</dbReference>
<dbReference type="Pfam" id="PF16794">
    <property type="entry name" value="fn3_4"/>
    <property type="match status" value="1"/>
</dbReference>
<feature type="compositionally biased region" description="Basic and acidic residues" evidence="1">
    <location>
        <begin position="28"/>
        <end position="38"/>
    </location>
</feature>
<organism evidence="5">
    <name type="scientific">Rodentolepis nana</name>
    <name type="common">Dwarf tapeworm</name>
    <name type="synonym">Hymenolepis nana</name>
    <dbReference type="NCBI Taxonomy" id="102285"/>
    <lineage>
        <taxon>Eukaryota</taxon>
        <taxon>Metazoa</taxon>
        <taxon>Spiralia</taxon>
        <taxon>Lophotrochozoa</taxon>
        <taxon>Platyhelminthes</taxon>
        <taxon>Cestoda</taxon>
        <taxon>Eucestoda</taxon>
        <taxon>Cyclophyllidea</taxon>
        <taxon>Hymenolepididae</taxon>
        <taxon>Rodentolepis</taxon>
    </lineage>
</organism>
<dbReference type="OrthoDB" id="6250244at2759"/>
<reference evidence="3 4" key="2">
    <citation type="submission" date="2018-11" db="EMBL/GenBank/DDBJ databases">
        <authorList>
            <consortium name="Pathogen Informatics"/>
        </authorList>
    </citation>
    <scope>NUCLEOTIDE SEQUENCE [LARGE SCALE GENOMIC DNA]</scope>
</reference>
<evidence type="ECO:0000313" key="3">
    <source>
        <dbReference type="EMBL" id="VDO08980.1"/>
    </source>
</evidence>
<sequence>MIYAENGDKVSPKPTSKNAGSDDNEVDEPAKKKMHLDESASNGISTSENMRNDLSKISSHQLSEEFLNSPILNEFMDPVLFERLKGTIKLRLQGSVSQAVKGLLNATQSSIEEGNRLKKINNDLQRRIRKVEKITQKVKELVSERISSAAASSSNNDYHVFEPSTNGSIVNTLSGARSNCEAPQPISNETQMNIVIETAPLPELERNNILYESALPPLQPPLRISFHVSSGETQLAFEIVKTDFAYEPAESYELYSYASADVDPQIGLTSALWQRVGGIEAIPLPIMCKLDYLQPGNVYHFAAFSIDKYRRMSEWSNVATLPVGFPT</sequence>
<name>A0A158QJ43_RODNA</name>
<proteinExistence type="predicted"/>
<evidence type="ECO:0000259" key="2">
    <source>
        <dbReference type="Pfam" id="PF16794"/>
    </source>
</evidence>
<dbReference type="InterPro" id="IPR056565">
    <property type="entry name" value="Fn3_ATF7IP"/>
</dbReference>
<feature type="region of interest" description="Disordered" evidence="1">
    <location>
        <begin position="1"/>
        <end position="49"/>
    </location>
</feature>
<protein>
    <submittedName>
        <fullName evidence="5">Fibronectin type-III domain-containing protein</fullName>
    </submittedName>
</protein>
<dbReference type="GO" id="GO:0005634">
    <property type="term" value="C:nucleus"/>
    <property type="evidence" value="ECO:0007669"/>
    <property type="project" value="TreeGrafter"/>
</dbReference>
<dbReference type="GO" id="GO:0003712">
    <property type="term" value="F:transcription coregulator activity"/>
    <property type="evidence" value="ECO:0007669"/>
    <property type="project" value="TreeGrafter"/>
</dbReference>
<evidence type="ECO:0000313" key="4">
    <source>
        <dbReference type="Proteomes" id="UP000278807"/>
    </source>
</evidence>
<dbReference type="EMBL" id="UZAE01013257">
    <property type="protein sequence ID" value="VDO08980.1"/>
    <property type="molecule type" value="Genomic_DNA"/>
</dbReference>
<gene>
    <name evidence="3" type="ORF">HNAJ_LOCUS10864</name>
</gene>
<dbReference type="STRING" id="102285.A0A158QJ43"/>
<dbReference type="PANTHER" id="PTHR23210:SF26">
    <property type="entry name" value="ACTIVATING TRANSCRIPTION FACTOR 7-INTERACTING PROTEIN 1"/>
    <property type="match status" value="1"/>
</dbReference>
<evidence type="ECO:0000256" key="1">
    <source>
        <dbReference type="SAM" id="MobiDB-lite"/>
    </source>
</evidence>
<dbReference type="PANTHER" id="PTHR23210">
    <property type="entry name" value="ACTIVATING TRANSCRIPTION FACTOR 7 INTERACTING PROTEIN"/>
    <property type="match status" value="1"/>
</dbReference>
<feature type="compositionally biased region" description="Polar residues" evidence="1">
    <location>
        <begin position="39"/>
        <end position="49"/>
    </location>
</feature>